<feature type="active site" description="Proton acceptor" evidence="8">
    <location>
        <position position="70"/>
    </location>
</feature>
<comment type="caution">
    <text evidence="8">Lacks conserved residue(s) required for the propagation of feature annotation.</text>
</comment>
<dbReference type="InterPro" id="IPR013708">
    <property type="entry name" value="Shikimate_DH-bd_N"/>
</dbReference>
<comment type="function">
    <text evidence="8">Involved in the biosynthesis of the chorismate, which leads to the biosynthesis of aromatic amino acids. Catalyzes the reversible NADPH linked reduction of 3-dehydroshikimate (DHSA) to yield shikimate (SA).</text>
</comment>
<dbReference type="PANTHER" id="PTHR21089">
    <property type="entry name" value="SHIKIMATE DEHYDROGENASE"/>
    <property type="match status" value="1"/>
</dbReference>
<reference evidence="11" key="1">
    <citation type="submission" date="2020-10" db="EMBL/GenBank/DDBJ databases">
        <title>Genome sequence of the unusual species of purple photosynthetic bacteria, Phaeovibrio sulfidiphilus DSM 23193, type strain.</title>
        <authorList>
            <person name="Kyndt J.A."/>
            <person name="Meyer T.E."/>
        </authorList>
    </citation>
    <scope>NUCLEOTIDE SEQUENCE</scope>
    <source>
        <strain evidence="11">DSM 23193</strain>
    </source>
</reference>
<dbReference type="GO" id="GO:0008652">
    <property type="term" value="P:amino acid biosynthetic process"/>
    <property type="evidence" value="ECO:0007669"/>
    <property type="project" value="UniProtKB-KW"/>
</dbReference>
<dbReference type="InterPro" id="IPR022893">
    <property type="entry name" value="Shikimate_DH_fam"/>
</dbReference>
<organism evidence="11 12">
    <name type="scientific">Phaeovibrio sulfidiphilus</name>
    <dbReference type="NCBI Taxonomy" id="1220600"/>
    <lineage>
        <taxon>Bacteria</taxon>
        <taxon>Pseudomonadati</taxon>
        <taxon>Pseudomonadota</taxon>
        <taxon>Alphaproteobacteria</taxon>
        <taxon>Rhodospirillales</taxon>
        <taxon>Rhodospirillaceae</taxon>
        <taxon>Phaeovibrio</taxon>
    </lineage>
</organism>
<feature type="domain" description="Quinate/shikimate 5-dehydrogenase/glutamyl-tRNA reductase" evidence="9">
    <location>
        <begin position="126"/>
        <end position="197"/>
    </location>
</feature>
<comment type="pathway">
    <text evidence="1 8">Metabolic intermediate biosynthesis; chorismate biosynthesis; chorismate from D-erythrose 4-phosphate and phosphoenolpyruvate: step 4/7.</text>
</comment>
<protein>
    <recommendedName>
        <fullName evidence="2 8">Shikimate dehydrogenase (NADP(+))</fullName>
        <shortName evidence="8">SDH</shortName>
        <ecNumber evidence="2 8">1.1.1.25</ecNumber>
    </recommendedName>
</protein>
<comment type="caution">
    <text evidence="11">The sequence shown here is derived from an EMBL/GenBank/DDBJ whole genome shotgun (WGS) entry which is preliminary data.</text>
</comment>
<feature type="binding site" evidence="8">
    <location>
        <position position="224"/>
    </location>
    <ligand>
        <name>shikimate</name>
        <dbReference type="ChEBI" id="CHEBI:36208"/>
    </ligand>
</feature>
<feature type="binding site" evidence="8">
    <location>
        <position position="245"/>
    </location>
    <ligand>
        <name>NADP(+)</name>
        <dbReference type="ChEBI" id="CHEBI:58349"/>
    </ligand>
</feature>
<feature type="binding site" evidence="8">
    <location>
        <position position="222"/>
    </location>
    <ligand>
        <name>NADP(+)</name>
        <dbReference type="ChEBI" id="CHEBI:58349"/>
    </ligand>
</feature>
<gene>
    <name evidence="8" type="primary">aroE</name>
    <name evidence="11" type="ORF">IHV25_02875</name>
</gene>
<dbReference type="Pfam" id="PF08501">
    <property type="entry name" value="Shikimate_dh_N"/>
    <property type="match status" value="1"/>
</dbReference>
<dbReference type="Pfam" id="PF01488">
    <property type="entry name" value="Shikimate_DH"/>
    <property type="match status" value="1"/>
</dbReference>
<dbReference type="SUPFAM" id="SSF53223">
    <property type="entry name" value="Aminoacid dehydrogenase-like, N-terminal domain"/>
    <property type="match status" value="1"/>
</dbReference>
<name>A0A8J6YNH9_9PROT</name>
<feature type="binding site" evidence="8">
    <location>
        <position position="252"/>
    </location>
    <ligand>
        <name>shikimate</name>
        <dbReference type="ChEBI" id="CHEBI:36208"/>
    </ligand>
</feature>
<dbReference type="RefSeq" id="WP_192533465.1">
    <property type="nucleotide sequence ID" value="NZ_JACZHT010000001.1"/>
</dbReference>
<keyword evidence="12" id="KW-1185">Reference proteome</keyword>
<sequence length="278" mass="29578">MITGKAKVAGVMGDPVAHSRSPVLHGGWLSRYGIDGAYVPLKVSTQNFESALRTLPRIGFVGVNVTLPHKEKAYKLSDVLTPRAERAGAVNTVVFQEDGSILGDNTDGFGFLENLRWRCPLFSAGTSRAVVLGAGGAARAVAAALLDAGCPHLTLVNRNIGRAETLAYALDGPIEVRSWAEVAGSLESAGLLVNTTSLGMEGQPPLELDLDPLPRDAVVTDIVYAPLETDLLEAARERGNPVVDGFGMLLHQARPGFKAWFGIDPVVDDDLWTRMKPG</sequence>
<evidence type="ECO:0000313" key="11">
    <source>
        <dbReference type="EMBL" id="MBE1236596.1"/>
    </source>
</evidence>
<keyword evidence="4 8" id="KW-0521">NADP</keyword>
<dbReference type="InterPro" id="IPR046346">
    <property type="entry name" value="Aminoacid_DH-like_N_sf"/>
</dbReference>
<dbReference type="EMBL" id="JACZHT010000001">
    <property type="protein sequence ID" value="MBE1236596.1"/>
    <property type="molecule type" value="Genomic_DNA"/>
</dbReference>
<evidence type="ECO:0000259" key="10">
    <source>
        <dbReference type="Pfam" id="PF08501"/>
    </source>
</evidence>
<dbReference type="EC" id="1.1.1.25" evidence="2 8"/>
<dbReference type="Gene3D" id="3.40.50.10860">
    <property type="entry name" value="Leucine Dehydrogenase, chain A, domain 1"/>
    <property type="match status" value="1"/>
</dbReference>
<dbReference type="Proteomes" id="UP000631034">
    <property type="component" value="Unassembled WGS sequence"/>
</dbReference>
<evidence type="ECO:0000256" key="6">
    <source>
        <dbReference type="ARBA" id="ARBA00023141"/>
    </source>
</evidence>
<evidence type="ECO:0000256" key="2">
    <source>
        <dbReference type="ARBA" id="ARBA00012962"/>
    </source>
</evidence>
<dbReference type="GO" id="GO:0009423">
    <property type="term" value="P:chorismate biosynthetic process"/>
    <property type="evidence" value="ECO:0007669"/>
    <property type="project" value="UniProtKB-UniRule"/>
</dbReference>
<accession>A0A8J6YNH9</accession>
<proteinExistence type="inferred from homology"/>
<evidence type="ECO:0000256" key="3">
    <source>
        <dbReference type="ARBA" id="ARBA00022605"/>
    </source>
</evidence>
<dbReference type="UniPathway" id="UPA00053">
    <property type="reaction ID" value="UER00087"/>
</dbReference>
<feature type="binding site" evidence="8">
    <location>
        <position position="91"/>
    </location>
    <ligand>
        <name>shikimate</name>
        <dbReference type="ChEBI" id="CHEBI:36208"/>
    </ligand>
</feature>
<keyword evidence="6 8" id="KW-0057">Aromatic amino acid biosynthesis</keyword>
<dbReference type="NCBIfam" id="NF001312">
    <property type="entry name" value="PRK00258.1-4"/>
    <property type="match status" value="1"/>
</dbReference>
<comment type="subunit">
    <text evidence="8">Homodimer.</text>
</comment>
<feature type="binding site" evidence="8">
    <location>
        <begin position="19"/>
        <end position="21"/>
    </location>
    <ligand>
        <name>shikimate</name>
        <dbReference type="ChEBI" id="CHEBI:36208"/>
    </ligand>
</feature>
<dbReference type="GO" id="GO:0019632">
    <property type="term" value="P:shikimate metabolic process"/>
    <property type="evidence" value="ECO:0007669"/>
    <property type="project" value="InterPro"/>
</dbReference>
<keyword evidence="5 8" id="KW-0560">Oxidoreductase</keyword>
<evidence type="ECO:0000259" key="9">
    <source>
        <dbReference type="Pfam" id="PF01488"/>
    </source>
</evidence>
<dbReference type="AlphaFoldDB" id="A0A8J6YNH9"/>
<comment type="catalytic activity">
    <reaction evidence="7 8">
        <text>shikimate + NADP(+) = 3-dehydroshikimate + NADPH + H(+)</text>
        <dbReference type="Rhea" id="RHEA:17737"/>
        <dbReference type="ChEBI" id="CHEBI:15378"/>
        <dbReference type="ChEBI" id="CHEBI:16630"/>
        <dbReference type="ChEBI" id="CHEBI:36208"/>
        <dbReference type="ChEBI" id="CHEBI:57783"/>
        <dbReference type="ChEBI" id="CHEBI:58349"/>
        <dbReference type="EC" id="1.1.1.25"/>
    </reaction>
</comment>
<dbReference type="InterPro" id="IPR036291">
    <property type="entry name" value="NAD(P)-bd_dom_sf"/>
</dbReference>
<evidence type="ECO:0000256" key="5">
    <source>
        <dbReference type="ARBA" id="ARBA00023002"/>
    </source>
</evidence>
<feature type="binding site" evidence="8">
    <location>
        <position position="66"/>
    </location>
    <ligand>
        <name>shikimate</name>
        <dbReference type="ChEBI" id="CHEBI:36208"/>
    </ligand>
</feature>
<feature type="binding site" evidence="8">
    <location>
        <begin position="133"/>
        <end position="137"/>
    </location>
    <ligand>
        <name>NADP(+)</name>
        <dbReference type="ChEBI" id="CHEBI:58349"/>
    </ligand>
</feature>
<dbReference type="SUPFAM" id="SSF51735">
    <property type="entry name" value="NAD(P)-binding Rossmann-fold domains"/>
    <property type="match status" value="1"/>
</dbReference>
<dbReference type="PANTHER" id="PTHR21089:SF1">
    <property type="entry name" value="BIFUNCTIONAL 3-DEHYDROQUINATE DEHYDRATASE_SHIKIMATE DEHYDROGENASE, CHLOROPLASTIC"/>
    <property type="match status" value="1"/>
</dbReference>
<comment type="similarity">
    <text evidence="8">Belongs to the shikimate dehydrogenase family.</text>
</comment>
<evidence type="ECO:0000256" key="4">
    <source>
        <dbReference type="ARBA" id="ARBA00022857"/>
    </source>
</evidence>
<dbReference type="GO" id="GO:0050661">
    <property type="term" value="F:NADP binding"/>
    <property type="evidence" value="ECO:0007669"/>
    <property type="project" value="InterPro"/>
</dbReference>
<dbReference type="InterPro" id="IPR011342">
    <property type="entry name" value="Shikimate_DH"/>
</dbReference>
<dbReference type="CDD" id="cd01065">
    <property type="entry name" value="NAD_bind_Shikimate_DH"/>
    <property type="match status" value="1"/>
</dbReference>
<dbReference type="NCBIfam" id="TIGR00507">
    <property type="entry name" value="aroE"/>
    <property type="match status" value="1"/>
</dbReference>
<dbReference type="HAMAP" id="MF_00222">
    <property type="entry name" value="Shikimate_DH_AroE"/>
    <property type="match status" value="1"/>
</dbReference>
<dbReference type="Gene3D" id="3.40.50.720">
    <property type="entry name" value="NAD(P)-binding Rossmann-like Domain"/>
    <property type="match status" value="1"/>
</dbReference>
<evidence type="ECO:0000256" key="1">
    <source>
        <dbReference type="ARBA" id="ARBA00004871"/>
    </source>
</evidence>
<evidence type="ECO:0000256" key="8">
    <source>
        <dbReference type="HAMAP-Rule" id="MF_00222"/>
    </source>
</evidence>
<dbReference type="GO" id="GO:0005829">
    <property type="term" value="C:cytosol"/>
    <property type="evidence" value="ECO:0007669"/>
    <property type="project" value="TreeGrafter"/>
</dbReference>
<dbReference type="GO" id="GO:0004764">
    <property type="term" value="F:shikimate 3-dehydrogenase (NADP+) activity"/>
    <property type="evidence" value="ECO:0007669"/>
    <property type="project" value="UniProtKB-UniRule"/>
</dbReference>
<feature type="domain" description="Shikimate dehydrogenase substrate binding N-terminal" evidence="10">
    <location>
        <begin position="11"/>
        <end position="93"/>
    </location>
</feature>
<keyword evidence="3 8" id="KW-0028">Amino-acid biosynthesis</keyword>
<feature type="binding site" evidence="8">
    <location>
        <position position="107"/>
    </location>
    <ligand>
        <name>shikimate</name>
        <dbReference type="ChEBI" id="CHEBI:36208"/>
    </ligand>
</feature>
<dbReference type="GO" id="GO:0009073">
    <property type="term" value="P:aromatic amino acid family biosynthetic process"/>
    <property type="evidence" value="ECO:0007669"/>
    <property type="project" value="UniProtKB-KW"/>
</dbReference>
<evidence type="ECO:0000256" key="7">
    <source>
        <dbReference type="ARBA" id="ARBA00049442"/>
    </source>
</evidence>
<evidence type="ECO:0000313" key="12">
    <source>
        <dbReference type="Proteomes" id="UP000631034"/>
    </source>
</evidence>
<dbReference type="InterPro" id="IPR006151">
    <property type="entry name" value="Shikm_DH/Glu-tRNA_Rdtase"/>
</dbReference>